<dbReference type="SMART" id="SM00028">
    <property type="entry name" value="TPR"/>
    <property type="match status" value="8"/>
</dbReference>
<gene>
    <name evidence="4" type="primary">yrrB_1</name>
    <name evidence="4" type="ORF">Pan216_04790</name>
</gene>
<dbReference type="Pfam" id="PF13424">
    <property type="entry name" value="TPR_12"/>
    <property type="match status" value="1"/>
</dbReference>
<dbReference type="Gene3D" id="3.40.50.2000">
    <property type="entry name" value="Glycogen Phosphorylase B"/>
    <property type="match status" value="1"/>
</dbReference>
<evidence type="ECO:0000313" key="4">
    <source>
        <dbReference type="EMBL" id="QDU59648.1"/>
    </source>
</evidence>
<feature type="repeat" description="TPR" evidence="3">
    <location>
        <begin position="252"/>
        <end position="285"/>
    </location>
</feature>
<evidence type="ECO:0000256" key="3">
    <source>
        <dbReference type="PROSITE-ProRule" id="PRU00339"/>
    </source>
</evidence>
<evidence type="ECO:0000256" key="1">
    <source>
        <dbReference type="ARBA" id="ARBA00022737"/>
    </source>
</evidence>
<dbReference type="SUPFAM" id="SSF48452">
    <property type="entry name" value="TPR-like"/>
    <property type="match status" value="1"/>
</dbReference>
<organism evidence="4 5">
    <name type="scientific">Kolteria novifilia</name>
    <dbReference type="NCBI Taxonomy" id="2527975"/>
    <lineage>
        <taxon>Bacteria</taxon>
        <taxon>Pseudomonadati</taxon>
        <taxon>Planctomycetota</taxon>
        <taxon>Planctomycetia</taxon>
        <taxon>Kolteriales</taxon>
        <taxon>Kolteriaceae</taxon>
        <taxon>Kolteria</taxon>
    </lineage>
</organism>
<evidence type="ECO:0000256" key="2">
    <source>
        <dbReference type="ARBA" id="ARBA00022803"/>
    </source>
</evidence>
<dbReference type="AlphaFoldDB" id="A0A518AY41"/>
<reference evidence="4 5" key="1">
    <citation type="submission" date="2019-02" db="EMBL/GenBank/DDBJ databases">
        <title>Deep-cultivation of Planctomycetes and their phenomic and genomic characterization uncovers novel biology.</title>
        <authorList>
            <person name="Wiegand S."/>
            <person name="Jogler M."/>
            <person name="Boedeker C."/>
            <person name="Pinto D."/>
            <person name="Vollmers J."/>
            <person name="Rivas-Marin E."/>
            <person name="Kohn T."/>
            <person name="Peeters S.H."/>
            <person name="Heuer A."/>
            <person name="Rast P."/>
            <person name="Oberbeckmann S."/>
            <person name="Bunk B."/>
            <person name="Jeske O."/>
            <person name="Meyerdierks A."/>
            <person name="Storesund J.E."/>
            <person name="Kallscheuer N."/>
            <person name="Luecker S."/>
            <person name="Lage O.M."/>
            <person name="Pohl T."/>
            <person name="Merkel B.J."/>
            <person name="Hornburger P."/>
            <person name="Mueller R.-W."/>
            <person name="Bruemmer F."/>
            <person name="Labrenz M."/>
            <person name="Spormann A.M."/>
            <person name="Op den Camp H."/>
            <person name="Overmann J."/>
            <person name="Amann R."/>
            <person name="Jetten M.S.M."/>
            <person name="Mascher T."/>
            <person name="Medema M.H."/>
            <person name="Devos D.P."/>
            <person name="Kaster A.-K."/>
            <person name="Ovreas L."/>
            <person name="Rohde M."/>
            <person name="Galperin M.Y."/>
            <person name="Jogler C."/>
        </authorList>
    </citation>
    <scope>NUCLEOTIDE SEQUENCE [LARGE SCALE GENOMIC DNA]</scope>
    <source>
        <strain evidence="4 5">Pan216</strain>
    </source>
</reference>
<name>A0A518AY41_9BACT</name>
<protein>
    <submittedName>
        <fullName evidence="4">TPR repeat-containing protein YrrB</fullName>
    </submittedName>
</protein>
<dbReference type="Pfam" id="PF00515">
    <property type="entry name" value="TPR_1"/>
    <property type="match status" value="1"/>
</dbReference>
<feature type="repeat" description="TPR" evidence="3">
    <location>
        <begin position="150"/>
        <end position="183"/>
    </location>
</feature>
<feature type="repeat" description="TPR" evidence="3">
    <location>
        <begin position="116"/>
        <end position="149"/>
    </location>
</feature>
<dbReference type="EMBL" id="CP036279">
    <property type="protein sequence ID" value="QDU59648.1"/>
    <property type="molecule type" value="Genomic_DNA"/>
</dbReference>
<dbReference type="KEGG" id="knv:Pan216_04790"/>
<dbReference type="InterPro" id="IPR011990">
    <property type="entry name" value="TPR-like_helical_dom_sf"/>
</dbReference>
<sequence length="723" mass="80625">MTIDRGSSSIMTQALSKAARGFMYLQSGEVNEAERLLEEAQREDPNNSEIPFMLAMVARQRGDLDQAIARLRDVVRAHRGNPQAHFQLGLTLAGQGSFDEAIQALNDCLALTPNFTDARFQLGRIYASCGRWQESLASLEDALRLDPKSVPIHEFMGQLLTTLGQMDRAMSHFQTVVDLQPNSADAQCNLGAAYVNAMRFEEAAACLNRSLQMDPNSAETHHNIGVMLTSQGEPEQALPYLRKSLELQQDFAPALNSLGAALQKCGRIQEALESYDKACELIPKYPDARFNAAQMRLLLGDLEKGFEEYEWRWAHAPMRPFSQPFWDGSSLRGQTILLHAERGIGDTLQFLRYALLVKQQGARVLVECQPELTPLLRLTPGIDQLIPQGEPLPHFDVHAPLLSLPRIFKTTLESIPVPIPYLFPRDELVDHWATRLPKSGFRVGIAWQGNPDFREDADRSIPLAAFEPLSRVPGITLINLQKGHGRDQLDQFSQTWPIVDLGLDVDESSGPFMDTAAIASQLDLIITSDSAIPHLAGALGVPVWVALPIACDWRFMLERADSPWYPTMRLFRQTQRGDWGGLFAEIAMVLETLTSSVPQTTSVSINVSPAELFDRLTLLELADETTTDPATRSRLQQQREELTRRASLLGDPAEIMPILSELRETHRLLHEAHRRLRDVDLASPESPMLRDAVETIRSATAKRADVCGRIDGLFGSDRVPIGW</sequence>
<dbReference type="PANTHER" id="PTHR44858:SF1">
    <property type="entry name" value="UDP-N-ACETYLGLUCOSAMINE--PEPTIDE N-ACETYLGLUCOSAMINYLTRANSFERASE SPINDLY-RELATED"/>
    <property type="match status" value="1"/>
</dbReference>
<dbReference type="Pfam" id="PF13176">
    <property type="entry name" value="TPR_7"/>
    <property type="match status" value="1"/>
</dbReference>
<dbReference type="InterPro" id="IPR050498">
    <property type="entry name" value="Ycf3"/>
</dbReference>
<dbReference type="Proteomes" id="UP000317093">
    <property type="component" value="Chromosome"/>
</dbReference>
<dbReference type="Pfam" id="PF13432">
    <property type="entry name" value="TPR_16"/>
    <property type="match status" value="1"/>
</dbReference>
<dbReference type="Pfam" id="PF13181">
    <property type="entry name" value="TPR_8"/>
    <property type="match status" value="1"/>
</dbReference>
<accession>A0A518AY41</accession>
<dbReference type="PROSITE" id="PS50005">
    <property type="entry name" value="TPR"/>
    <property type="match status" value="7"/>
</dbReference>
<dbReference type="SUPFAM" id="SSF53756">
    <property type="entry name" value="UDP-Glycosyltransferase/glycogen phosphorylase"/>
    <property type="match status" value="1"/>
</dbReference>
<feature type="repeat" description="TPR" evidence="3">
    <location>
        <begin position="184"/>
        <end position="217"/>
    </location>
</feature>
<keyword evidence="5" id="KW-1185">Reference proteome</keyword>
<feature type="repeat" description="TPR" evidence="3">
    <location>
        <begin position="14"/>
        <end position="47"/>
    </location>
</feature>
<keyword evidence="2 3" id="KW-0802">TPR repeat</keyword>
<evidence type="ECO:0000313" key="5">
    <source>
        <dbReference type="Proteomes" id="UP000317093"/>
    </source>
</evidence>
<keyword evidence="1" id="KW-0677">Repeat</keyword>
<dbReference type="InterPro" id="IPR019734">
    <property type="entry name" value="TPR_rpt"/>
</dbReference>
<dbReference type="Gene3D" id="1.25.40.10">
    <property type="entry name" value="Tetratricopeptide repeat domain"/>
    <property type="match status" value="1"/>
</dbReference>
<feature type="repeat" description="TPR" evidence="3">
    <location>
        <begin position="82"/>
        <end position="115"/>
    </location>
</feature>
<proteinExistence type="predicted"/>
<feature type="repeat" description="TPR" evidence="3">
    <location>
        <begin position="218"/>
        <end position="251"/>
    </location>
</feature>
<dbReference type="PANTHER" id="PTHR44858">
    <property type="entry name" value="TETRATRICOPEPTIDE REPEAT PROTEIN 6"/>
    <property type="match status" value="1"/>
</dbReference>